<name>A0A1P8DUR1_9CAUD</name>
<dbReference type="Pfam" id="PF08809">
    <property type="entry name" value="DUF1799"/>
    <property type="match status" value="1"/>
</dbReference>
<dbReference type="EMBL" id="KX130960">
    <property type="protein sequence ID" value="APU93250.1"/>
    <property type="molecule type" value="Genomic_DNA"/>
</dbReference>
<dbReference type="InterPro" id="IPR014915">
    <property type="entry name" value="Phage_TLS_TfmB"/>
</dbReference>
<dbReference type="KEGG" id="vg:54979355"/>
<reference evidence="1 2" key="1">
    <citation type="submission" date="2016-04" db="EMBL/GenBank/DDBJ databases">
        <title>An efficient strategy for bacteriophage contamination control in bacterial fermentation.</title>
        <authorList>
            <person name="Xing S."/>
            <person name="Sun Q."/>
            <person name="An X."/>
            <person name="Mi Z."/>
            <person name="Tong Y."/>
        </authorList>
    </citation>
    <scope>NUCLEOTIDE SEQUENCE [LARGE SCALE GENOMIC DNA]</scope>
</reference>
<evidence type="ECO:0000313" key="2">
    <source>
        <dbReference type="Proteomes" id="UP000225515"/>
    </source>
</evidence>
<dbReference type="RefSeq" id="YP_009789215.1">
    <property type="nucleotide sequence ID" value="NC_047810.1"/>
</dbReference>
<organism evidence="1 2">
    <name type="scientific">Escherichia phage vB_EcoS-IME253</name>
    <dbReference type="NCBI Taxonomy" id="1933412"/>
    <lineage>
        <taxon>Viruses</taxon>
        <taxon>Duplodnaviria</taxon>
        <taxon>Heunggongvirae</taxon>
        <taxon>Uroviricota</taxon>
        <taxon>Caudoviricetes</taxon>
        <taxon>Drexlerviridae</taxon>
        <taxon>Braunvirinae</taxon>
        <taxon>Rtpvirus</taxon>
        <taxon>Rtpvirus IME253</taxon>
    </lineage>
</organism>
<sequence length="103" mass="12082">MYLQYQSDPTDAELEAIGMRRSDYEDEEPEVLHFDDNMMKAWDIYCSMATQWRVGANGATGLDYNVLNFLFRVYNVSEEELVLSDLRILEAKALEMMDNLRKK</sequence>
<keyword evidence="2" id="KW-1185">Reference proteome</keyword>
<evidence type="ECO:0000313" key="1">
    <source>
        <dbReference type="EMBL" id="APU93250.1"/>
    </source>
</evidence>
<dbReference type="GeneID" id="54979355"/>
<proteinExistence type="predicted"/>
<dbReference type="Proteomes" id="UP000225515">
    <property type="component" value="Segment"/>
</dbReference>
<protein>
    <recommendedName>
        <fullName evidence="3">Tape measure chaperone</fullName>
    </recommendedName>
</protein>
<evidence type="ECO:0008006" key="3">
    <source>
        <dbReference type="Google" id="ProtNLM"/>
    </source>
</evidence>
<accession>A0A1P8DUR1</accession>